<dbReference type="Gene3D" id="3.30.2010.10">
    <property type="entry name" value="Metalloproteases ('zincins'), catalytic domain"/>
    <property type="match status" value="1"/>
</dbReference>
<feature type="transmembrane region" description="Helical" evidence="2">
    <location>
        <begin position="225"/>
        <end position="247"/>
    </location>
</feature>
<feature type="domain" description="Peptidase M56" evidence="3">
    <location>
        <begin position="114"/>
        <end position="307"/>
    </location>
</feature>
<evidence type="ECO:0000313" key="4">
    <source>
        <dbReference type="EMBL" id="SDZ91482.1"/>
    </source>
</evidence>
<dbReference type="EMBL" id="FNRL01000001">
    <property type="protein sequence ID" value="SDZ91482.1"/>
    <property type="molecule type" value="Genomic_DNA"/>
</dbReference>
<gene>
    <name evidence="4" type="ORF">SAMN05660909_00120</name>
</gene>
<dbReference type="Proteomes" id="UP000199656">
    <property type="component" value="Unassembled WGS sequence"/>
</dbReference>
<keyword evidence="2" id="KW-0472">Membrane</keyword>
<feature type="transmembrane region" description="Helical" evidence="2">
    <location>
        <begin position="318"/>
        <end position="338"/>
    </location>
</feature>
<dbReference type="STRING" id="408074.SAMN05660909_00120"/>
<feature type="transmembrane region" description="Helical" evidence="2">
    <location>
        <begin position="48"/>
        <end position="70"/>
    </location>
</feature>
<name>A0A1H3WYR3_9BACT</name>
<keyword evidence="2" id="KW-1133">Transmembrane helix</keyword>
<keyword evidence="5" id="KW-1185">Reference proteome</keyword>
<feature type="transmembrane region" description="Helical" evidence="2">
    <location>
        <begin position="115"/>
        <end position="135"/>
    </location>
</feature>
<feature type="coiled-coil region" evidence="1">
    <location>
        <begin position="483"/>
        <end position="522"/>
    </location>
</feature>
<reference evidence="5" key="1">
    <citation type="submission" date="2016-10" db="EMBL/GenBank/DDBJ databases">
        <authorList>
            <person name="Varghese N."/>
            <person name="Submissions S."/>
        </authorList>
    </citation>
    <scope>NUCLEOTIDE SEQUENCE [LARGE SCALE GENOMIC DNA]</scope>
    <source>
        <strain evidence="5">DSM 23920</strain>
    </source>
</reference>
<proteinExistence type="predicted"/>
<dbReference type="AlphaFoldDB" id="A0A1H3WYR3"/>
<dbReference type="PANTHER" id="PTHR34978:SF3">
    <property type="entry name" value="SLR0241 PROTEIN"/>
    <property type="match status" value="1"/>
</dbReference>
<dbReference type="Pfam" id="PF05569">
    <property type="entry name" value="Peptidase_M56"/>
    <property type="match status" value="1"/>
</dbReference>
<dbReference type="RefSeq" id="WP_089757552.1">
    <property type="nucleotide sequence ID" value="NZ_BKAT01000015.1"/>
</dbReference>
<protein>
    <submittedName>
        <fullName evidence="4">Signal transducer regulating beta-lactamase production, contains metallopeptidase domain</fullName>
    </submittedName>
</protein>
<evidence type="ECO:0000259" key="3">
    <source>
        <dbReference type="Pfam" id="PF05569"/>
    </source>
</evidence>
<dbReference type="InterPro" id="IPR052173">
    <property type="entry name" value="Beta-lactam_resp_regulator"/>
</dbReference>
<dbReference type="OrthoDB" id="15218at2"/>
<accession>A0A1H3WYR3</accession>
<keyword evidence="2" id="KW-0812">Transmembrane</keyword>
<feature type="transmembrane region" description="Helical" evidence="2">
    <location>
        <begin position="13"/>
        <end position="36"/>
    </location>
</feature>
<feature type="coiled-coil region" evidence="1">
    <location>
        <begin position="576"/>
        <end position="649"/>
    </location>
</feature>
<dbReference type="CDD" id="cd07341">
    <property type="entry name" value="M56_BlaR1_MecR1_like"/>
    <property type="match status" value="1"/>
</dbReference>
<dbReference type="PANTHER" id="PTHR34978">
    <property type="entry name" value="POSSIBLE SENSOR-TRANSDUCER PROTEIN BLAR"/>
    <property type="match status" value="1"/>
</dbReference>
<keyword evidence="1" id="KW-0175">Coiled coil</keyword>
<dbReference type="InterPro" id="IPR008756">
    <property type="entry name" value="Peptidase_M56"/>
</dbReference>
<feature type="transmembrane region" description="Helical" evidence="2">
    <location>
        <begin position="181"/>
        <end position="205"/>
    </location>
</feature>
<evidence type="ECO:0000256" key="2">
    <source>
        <dbReference type="SAM" id="Phobius"/>
    </source>
</evidence>
<evidence type="ECO:0000313" key="5">
    <source>
        <dbReference type="Proteomes" id="UP000199656"/>
    </source>
</evidence>
<evidence type="ECO:0000256" key="1">
    <source>
        <dbReference type="SAM" id="Coils"/>
    </source>
</evidence>
<organism evidence="4 5">
    <name type="scientific">Chitinophaga terrae</name>
    <name type="common">ex Kim and Jung 2007</name>
    <dbReference type="NCBI Taxonomy" id="408074"/>
    <lineage>
        <taxon>Bacteria</taxon>
        <taxon>Pseudomonadati</taxon>
        <taxon>Bacteroidota</taxon>
        <taxon>Chitinophagia</taxon>
        <taxon>Chitinophagales</taxon>
        <taxon>Chitinophagaceae</taxon>
        <taxon>Chitinophaga</taxon>
    </lineage>
</organism>
<sequence>MNTLHLTSDIVRALGWSILHSLWQAFLVFACLKIVLKALPQAGARIKHNLSLISLAGIFVWFLATFYLHLDRLQAVRSTLIISGVPGEATGDIPMPVVYPSQQSWLYLIPTLENFFPYLVAVYTLGMLLMSLKLGSDLIQLQRIRTVNTEPIGEAWEKYVQKLAAQLQIPRKVTLLISHRLSVPVMLGFFKPVILVPIAMVNNLSESQLEAVLLHELAHIKRNDYLLNIFQSIVETILFFNPFIWLISKIIRIEREHCCDDLVIANTAQPIQYAHALVALAEYKLNANRLTMAAANNKQHLFHRIKRIMEMKTRHLNYTQKFLAVLVIATGLTSIAWLNPAKGKNNEAKQDNKKQKQVVTYKFTPANADKKDSVSIKYSHTVTISVPDSVPSNRHQYVTYDMSVNPPAPPLPPTPAPAATPLPAPLPPLPPMPPSAPMAPIVVTNTTATLTGISPNVHPNVNFNYAYTTRDTVIDDVNIKQQIKLAQQSMQQAIQQLKNIDVKQLQEDIKAATAGINAAELSKETQKAYEASLAALKNVNWNEMAKAQKEAAEALRKINIDSINNTVAIALKSVNFDQISADVNRAMNEAARVNAESHRAMDEAFASTQRADAARSEAKIAAVNAEAARKQAAAKSKKLKELVAKLEGDKLLDSRKSYHIEKNGNELYINGVKQPDSVLNKYRSYFPGNEVSISGSADNFNVNIRD</sequence>